<keyword evidence="1" id="KW-1133">Transmembrane helix</keyword>
<sequence>MMAAMHIPGDKHAPAGGLAGKGHQLRVFDEQGNDVTPVPLLPAGGKTLPHKAGGGGAGASYLDKGGGAAGSVSLAPTPPLPQAPPLPVEENGETGTPFLFFFFFFFYSFSFFFLLQFLFPSFFLLVFLLFPPPPPPLFFLSFLGHRPFFRVPSLLSS</sequence>
<gene>
    <name evidence="2" type="ORF">BJ554DRAFT_5558</name>
</gene>
<evidence type="ECO:0000256" key="1">
    <source>
        <dbReference type="SAM" id="Phobius"/>
    </source>
</evidence>
<organism evidence="2 3">
    <name type="scientific">Olpidium bornovanus</name>
    <dbReference type="NCBI Taxonomy" id="278681"/>
    <lineage>
        <taxon>Eukaryota</taxon>
        <taxon>Fungi</taxon>
        <taxon>Fungi incertae sedis</taxon>
        <taxon>Olpidiomycota</taxon>
        <taxon>Olpidiomycotina</taxon>
        <taxon>Olpidiomycetes</taxon>
        <taxon>Olpidiales</taxon>
        <taxon>Olpidiaceae</taxon>
        <taxon>Olpidium</taxon>
    </lineage>
</organism>
<comment type="caution">
    <text evidence="2">The sequence shown here is derived from an EMBL/GenBank/DDBJ whole genome shotgun (WGS) entry which is preliminary data.</text>
</comment>
<accession>A0A8H7ZZ82</accession>
<dbReference type="EMBL" id="JAEFCI010002568">
    <property type="protein sequence ID" value="KAG5462146.1"/>
    <property type="molecule type" value="Genomic_DNA"/>
</dbReference>
<evidence type="ECO:0000313" key="3">
    <source>
        <dbReference type="Proteomes" id="UP000673691"/>
    </source>
</evidence>
<protein>
    <submittedName>
        <fullName evidence="2">Uncharacterized protein</fullName>
    </submittedName>
</protein>
<feature type="non-terminal residue" evidence="2">
    <location>
        <position position="1"/>
    </location>
</feature>
<evidence type="ECO:0000313" key="2">
    <source>
        <dbReference type="EMBL" id="KAG5462146.1"/>
    </source>
</evidence>
<name>A0A8H7ZZ82_9FUNG</name>
<keyword evidence="3" id="KW-1185">Reference proteome</keyword>
<feature type="transmembrane region" description="Helical" evidence="1">
    <location>
        <begin position="98"/>
        <end position="130"/>
    </location>
</feature>
<dbReference type="AlphaFoldDB" id="A0A8H7ZZ82"/>
<reference evidence="2 3" key="1">
    <citation type="journal article" name="Sci. Rep.">
        <title>Genome-scale phylogenetic analyses confirm Olpidium as the closest living zoosporic fungus to the non-flagellated, terrestrial fungi.</title>
        <authorList>
            <person name="Chang Y."/>
            <person name="Rochon D."/>
            <person name="Sekimoto S."/>
            <person name="Wang Y."/>
            <person name="Chovatia M."/>
            <person name="Sandor L."/>
            <person name="Salamov A."/>
            <person name="Grigoriev I.V."/>
            <person name="Stajich J.E."/>
            <person name="Spatafora J.W."/>
        </authorList>
    </citation>
    <scope>NUCLEOTIDE SEQUENCE [LARGE SCALE GENOMIC DNA]</scope>
    <source>
        <strain evidence="2">S191</strain>
    </source>
</reference>
<proteinExistence type="predicted"/>
<dbReference type="Proteomes" id="UP000673691">
    <property type="component" value="Unassembled WGS sequence"/>
</dbReference>
<keyword evidence="1" id="KW-0812">Transmembrane</keyword>
<keyword evidence="1" id="KW-0472">Membrane</keyword>